<sequence>MSPGARVMLCMFRHAGSTSEDNSSGSRCSSQGHVMPQRPLIFCAFFADAFWGLYNWKQKGRPVFSFTLGCAAGRPGSLLSPRRQGDAICK</sequence>
<dbReference type="EMBL" id="WNYA01001317">
    <property type="protein sequence ID" value="KAG8545976.1"/>
    <property type="molecule type" value="Genomic_DNA"/>
</dbReference>
<name>A0AAV6ZHF6_ENGPU</name>
<organism evidence="1 2">
    <name type="scientific">Engystomops pustulosus</name>
    <name type="common">Tungara frog</name>
    <name type="synonym">Physalaemus pustulosus</name>
    <dbReference type="NCBI Taxonomy" id="76066"/>
    <lineage>
        <taxon>Eukaryota</taxon>
        <taxon>Metazoa</taxon>
        <taxon>Chordata</taxon>
        <taxon>Craniata</taxon>
        <taxon>Vertebrata</taxon>
        <taxon>Euteleostomi</taxon>
        <taxon>Amphibia</taxon>
        <taxon>Batrachia</taxon>
        <taxon>Anura</taxon>
        <taxon>Neobatrachia</taxon>
        <taxon>Hyloidea</taxon>
        <taxon>Leptodactylidae</taxon>
        <taxon>Leiuperinae</taxon>
        <taxon>Engystomops</taxon>
    </lineage>
</organism>
<accession>A0AAV6ZHF6</accession>
<comment type="caution">
    <text evidence="1">The sequence shown here is derived from an EMBL/GenBank/DDBJ whole genome shotgun (WGS) entry which is preliminary data.</text>
</comment>
<gene>
    <name evidence="1" type="ORF">GDO81_019998</name>
</gene>
<dbReference type="Proteomes" id="UP000824782">
    <property type="component" value="Unassembled WGS sequence"/>
</dbReference>
<evidence type="ECO:0000313" key="2">
    <source>
        <dbReference type="Proteomes" id="UP000824782"/>
    </source>
</evidence>
<keyword evidence="2" id="KW-1185">Reference proteome</keyword>
<reference evidence="1" key="1">
    <citation type="thesis" date="2020" institute="ProQuest LLC" country="789 East Eisenhower Parkway, Ann Arbor, MI, USA">
        <title>Comparative Genomics and Chromosome Evolution.</title>
        <authorList>
            <person name="Mudd A.B."/>
        </authorList>
    </citation>
    <scope>NUCLEOTIDE SEQUENCE</scope>
    <source>
        <strain evidence="1">237g6f4</strain>
        <tissue evidence="1">Blood</tissue>
    </source>
</reference>
<proteinExistence type="predicted"/>
<evidence type="ECO:0000313" key="1">
    <source>
        <dbReference type="EMBL" id="KAG8545976.1"/>
    </source>
</evidence>
<protein>
    <submittedName>
        <fullName evidence="1">Uncharacterized protein</fullName>
    </submittedName>
</protein>
<dbReference type="AlphaFoldDB" id="A0AAV6ZHF6"/>